<dbReference type="SUPFAM" id="SSF55874">
    <property type="entry name" value="ATPase domain of HSP90 chaperone/DNA topoisomerase II/histidine kinase"/>
    <property type="match status" value="1"/>
</dbReference>
<evidence type="ECO:0000259" key="2">
    <source>
        <dbReference type="PROSITE" id="PS50109"/>
    </source>
</evidence>
<dbReference type="Proteomes" id="UP000652760">
    <property type="component" value="Unassembled WGS sequence"/>
</dbReference>
<feature type="domain" description="PAS" evidence="3">
    <location>
        <begin position="155"/>
        <end position="201"/>
    </location>
</feature>
<dbReference type="PROSITE" id="PS50112">
    <property type="entry name" value="PAS"/>
    <property type="match status" value="1"/>
</dbReference>
<dbReference type="InterPro" id="IPR011495">
    <property type="entry name" value="Sig_transdc_His_kin_sub2_dim/P"/>
</dbReference>
<dbReference type="PANTHER" id="PTHR43065:SF23">
    <property type="entry name" value="SENSOR HISTIDINE KINASE PDTAS"/>
    <property type="match status" value="1"/>
</dbReference>
<dbReference type="PANTHER" id="PTHR43065">
    <property type="entry name" value="SENSOR HISTIDINE KINASE"/>
    <property type="match status" value="1"/>
</dbReference>
<dbReference type="SUPFAM" id="SSF55785">
    <property type="entry name" value="PYP-like sensor domain (PAS domain)"/>
    <property type="match status" value="3"/>
</dbReference>
<dbReference type="CDD" id="cd00130">
    <property type="entry name" value="PAS"/>
    <property type="match status" value="1"/>
</dbReference>
<reference evidence="6" key="1">
    <citation type="submission" date="2021-01" db="EMBL/GenBank/DDBJ databases">
        <title>Genome public.</title>
        <authorList>
            <person name="Liu C."/>
            <person name="Sun Q."/>
        </authorList>
    </citation>
    <scope>NUCLEOTIDE SEQUENCE [LARGE SCALE GENOMIC DNA]</scope>
    <source>
        <strain evidence="6">YIM B02556</strain>
    </source>
</reference>
<sequence>MAPRMPEQPTWALDVLGALDAGILLLDRHCRVLYWNNWMEQASTLTVREMLGHDLFDALPNLRESRLHIAVRDTLATGAPGVLSHTLNPMLFPLRLPDGRRMVHNVVIRPLPSHAQPAFSQSAHAQQAGSEARCLIQVTDVTASVNRERVLREQRDARYRAIVDTAPDAIVTTDTRGMVQWMNGTATRQFDYHPNELIGQNVAVLLGDDAPDWVAMAEHSGPAESGGPEAATQPVELSGRRRDGSHIDLELSMARWESEGRSFITGILRDITERRRTREELRTSALAMRQLAEQTKATLDALPAFIAVLDRSGRIVSVNRAWAEAGPETTFLGQGCIVGDDYLDHCGRGETADPRADSVMEGLRTLLSEGGPPVSAEYVTNNQHWYRCLAAPMPAGPFGGTVLMHIDVTEIKSMEAALRKLVGQKSTLLREVNHRVKNSLQLVSSLLTLQTLSLPDEGMRVHFQDARSRIEAIARVHNRLYQADQFQTIEFGTYLNELCEDLARASGGDSMCDIVVRSDVIDLPIDHAAPLGLIANELITNAVKHRGNGPARVTVTFRRAADQLALTVSDRGPGLPSNFDIRKSRSLGMRLISSLAGQIRASVDIDTTPQGTTFRIELPVPDAVPLLETSSTEEIEG</sequence>
<organism evidence="5 6">
    <name type="scientific">Azospirillum endophyticum</name>
    <dbReference type="NCBI Taxonomy" id="2800326"/>
    <lineage>
        <taxon>Bacteria</taxon>
        <taxon>Pseudomonadati</taxon>
        <taxon>Pseudomonadota</taxon>
        <taxon>Alphaproteobacteria</taxon>
        <taxon>Rhodospirillales</taxon>
        <taxon>Azospirillaceae</taxon>
        <taxon>Azospirillum</taxon>
    </lineage>
</organism>
<dbReference type="Pfam" id="PF13426">
    <property type="entry name" value="PAS_9"/>
    <property type="match status" value="1"/>
</dbReference>
<dbReference type="SMART" id="SM00387">
    <property type="entry name" value="HATPase_c"/>
    <property type="match status" value="1"/>
</dbReference>
<dbReference type="InterPro" id="IPR036890">
    <property type="entry name" value="HATPase_C_sf"/>
</dbReference>
<feature type="domain" description="PAC" evidence="4">
    <location>
        <begin position="233"/>
        <end position="283"/>
    </location>
</feature>
<dbReference type="InterPro" id="IPR003594">
    <property type="entry name" value="HATPase_dom"/>
</dbReference>
<dbReference type="InterPro" id="IPR013656">
    <property type="entry name" value="PAS_4"/>
</dbReference>
<evidence type="ECO:0000256" key="1">
    <source>
        <dbReference type="SAM" id="MobiDB-lite"/>
    </source>
</evidence>
<dbReference type="Pfam" id="PF08448">
    <property type="entry name" value="PAS_4"/>
    <property type="match status" value="2"/>
</dbReference>
<feature type="region of interest" description="Disordered" evidence="1">
    <location>
        <begin position="218"/>
        <end position="239"/>
    </location>
</feature>
<evidence type="ECO:0000313" key="6">
    <source>
        <dbReference type="Proteomes" id="UP000652760"/>
    </source>
</evidence>
<dbReference type="Gene3D" id="3.30.450.20">
    <property type="entry name" value="PAS domain"/>
    <property type="match status" value="3"/>
</dbReference>
<dbReference type="PROSITE" id="PS50109">
    <property type="entry name" value="HIS_KIN"/>
    <property type="match status" value="1"/>
</dbReference>
<protein>
    <submittedName>
        <fullName evidence="5">PAS domain S-box protein</fullName>
    </submittedName>
</protein>
<dbReference type="NCBIfam" id="TIGR00229">
    <property type="entry name" value="sensory_box"/>
    <property type="match status" value="1"/>
</dbReference>
<name>A0ABS1F826_9PROT</name>
<dbReference type="InterPro" id="IPR000014">
    <property type="entry name" value="PAS"/>
</dbReference>
<evidence type="ECO:0000313" key="5">
    <source>
        <dbReference type="EMBL" id="MBK1839561.1"/>
    </source>
</evidence>
<dbReference type="Gene3D" id="3.30.565.10">
    <property type="entry name" value="Histidine kinase-like ATPase, C-terminal domain"/>
    <property type="match status" value="1"/>
</dbReference>
<dbReference type="EMBL" id="JAENHM010000058">
    <property type="protein sequence ID" value="MBK1839561.1"/>
    <property type="molecule type" value="Genomic_DNA"/>
</dbReference>
<dbReference type="PROSITE" id="PS50113">
    <property type="entry name" value="PAC"/>
    <property type="match status" value="1"/>
</dbReference>
<comment type="caution">
    <text evidence="5">The sequence shown here is derived from an EMBL/GenBank/DDBJ whole genome shotgun (WGS) entry which is preliminary data.</text>
</comment>
<evidence type="ECO:0000259" key="3">
    <source>
        <dbReference type="PROSITE" id="PS50112"/>
    </source>
</evidence>
<dbReference type="Pfam" id="PF02518">
    <property type="entry name" value="HATPase_c"/>
    <property type="match status" value="1"/>
</dbReference>
<keyword evidence="6" id="KW-1185">Reference proteome</keyword>
<accession>A0ABS1F826</accession>
<proteinExistence type="predicted"/>
<evidence type="ECO:0000259" key="4">
    <source>
        <dbReference type="PROSITE" id="PS50113"/>
    </source>
</evidence>
<dbReference type="SMART" id="SM00091">
    <property type="entry name" value="PAS"/>
    <property type="match status" value="3"/>
</dbReference>
<feature type="domain" description="Histidine kinase" evidence="2">
    <location>
        <begin position="431"/>
        <end position="622"/>
    </location>
</feature>
<gene>
    <name evidence="5" type="ORF">JHL17_19305</name>
</gene>
<dbReference type="InterPro" id="IPR005467">
    <property type="entry name" value="His_kinase_dom"/>
</dbReference>
<dbReference type="Pfam" id="PF07568">
    <property type="entry name" value="HisKA_2"/>
    <property type="match status" value="1"/>
</dbReference>
<dbReference type="InterPro" id="IPR035965">
    <property type="entry name" value="PAS-like_dom_sf"/>
</dbReference>
<dbReference type="InterPro" id="IPR000700">
    <property type="entry name" value="PAS-assoc_C"/>
</dbReference>